<keyword evidence="1" id="KW-0812">Transmembrane</keyword>
<protein>
    <recommendedName>
        <fullName evidence="2">DUF4350 domain-containing protein</fullName>
    </recommendedName>
</protein>
<dbReference type="AlphaFoldDB" id="A0A235BB94"/>
<feature type="domain" description="DUF4350" evidence="2">
    <location>
        <begin position="62"/>
        <end position="233"/>
    </location>
</feature>
<feature type="transmembrane region" description="Helical" evidence="1">
    <location>
        <begin position="278"/>
        <end position="295"/>
    </location>
</feature>
<accession>A0A235BB94</accession>
<gene>
    <name evidence="3" type="ORF">CHM34_00735</name>
</gene>
<evidence type="ECO:0000256" key="1">
    <source>
        <dbReference type="SAM" id="Phobius"/>
    </source>
</evidence>
<dbReference type="Proteomes" id="UP000215459">
    <property type="component" value="Unassembled WGS sequence"/>
</dbReference>
<feature type="transmembrane region" description="Helical" evidence="1">
    <location>
        <begin position="33"/>
        <end position="57"/>
    </location>
</feature>
<keyword evidence="1" id="KW-0472">Membrane</keyword>
<sequence>MRQTKRTSGNFINFPINWSAQEEVGRVKITRGVLVLLISVIVIGLLGWLVAFLPASYPSYSSESPAQDGVKGVYRLFKERGVEVARWENHWGDLPDDQGHVLFIVAPEQFLIPETARDRLLRWVSRGNVVVLWADPADPMVTELGFIGESGDGKEKRARMEPVAAGWLKDVRSLYFPRDFRLSDYVELDDSWKDTDGIRRMGRLNTGKGSIYYIPDPEMITNRYIEQADNLALPLYFASLADTKVWFDEGVHKGALSVSGNREEDTPSSPWQLLSGEAWLLIFQGTGLFLLWLFWRGKRFAAPRQETVTEVRTSDEYIEAMGGLYQWAGLGRESLSIQLDGLLKEAAKHFGLPGNASRMDTIRWTRRFLGDEKARRLERLIEEVEQAPSKVKGRKLIRLSREIQEMREEIAEWKTAPSTQIT</sequence>
<dbReference type="EMBL" id="NOWF01000001">
    <property type="protein sequence ID" value="OYD09574.1"/>
    <property type="molecule type" value="Genomic_DNA"/>
</dbReference>
<organism evidence="3 4">
    <name type="scientific">Paludifilum halophilum</name>
    <dbReference type="NCBI Taxonomy" id="1642702"/>
    <lineage>
        <taxon>Bacteria</taxon>
        <taxon>Bacillati</taxon>
        <taxon>Bacillota</taxon>
        <taxon>Bacilli</taxon>
        <taxon>Bacillales</taxon>
        <taxon>Thermoactinomycetaceae</taxon>
        <taxon>Paludifilum</taxon>
    </lineage>
</organism>
<dbReference type="InterPro" id="IPR025646">
    <property type="entry name" value="DUF4350"/>
</dbReference>
<keyword evidence="4" id="KW-1185">Reference proteome</keyword>
<evidence type="ECO:0000313" key="4">
    <source>
        <dbReference type="Proteomes" id="UP000215459"/>
    </source>
</evidence>
<evidence type="ECO:0000259" key="2">
    <source>
        <dbReference type="Pfam" id="PF14258"/>
    </source>
</evidence>
<reference evidence="3 4" key="1">
    <citation type="submission" date="2017-07" db="EMBL/GenBank/DDBJ databases">
        <title>The genome sequence of Paludifilum halophilum highlights mechanisms for microbial adaptation to high salt environemnts.</title>
        <authorList>
            <person name="Belbahri L."/>
        </authorList>
    </citation>
    <scope>NUCLEOTIDE SEQUENCE [LARGE SCALE GENOMIC DNA]</scope>
    <source>
        <strain evidence="3 4">DSM 102817</strain>
    </source>
</reference>
<dbReference type="Pfam" id="PF14258">
    <property type="entry name" value="DUF4350"/>
    <property type="match status" value="1"/>
</dbReference>
<comment type="caution">
    <text evidence="3">The sequence shown here is derived from an EMBL/GenBank/DDBJ whole genome shotgun (WGS) entry which is preliminary data.</text>
</comment>
<name>A0A235BB94_9BACL</name>
<keyword evidence="1" id="KW-1133">Transmembrane helix</keyword>
<dbReference type="OrthoDB" id="2986782at2"/>
<proteinExistence type="predicted"/>
<evidence type="ECO:0000313" key="3">
    <source>
        <dbReference type="EMBL" id="OYD09574.1"/>
    </source>
</evidence>